<organism evidence="6 7">
    <name type="scientific">Cognatishimia maritima</name>
    <dbReference type="NCBI Taxonomy" id="870908"/>
    <lineage>
        <taxon>Bacteria</taxon>
        <taxon>Pseudomonadati</taxon>
        <taxon>Pseudomonadota</taxon>
        <taxon>Alphaproteobacteria</taxon>
        <taxon>Rhodobacterales</taxon>
        <taxon>Paracoccaceae</taxon>
        <taxon>Cognatishimia</taxon>
    </lineage>
</organism>
<dbReference type="SUPFAM" id="SSF53850">
    <property type="entry name" value="Periplasmic binding protein-like II"/>
    <property type="match status" value="1"/>
</dbReference>
<gene>
    <name evidence="6" type="ORF">SAMN04488044_3322</name>
</gene>
<evidence type="ECO:0000256" key="2">
    <source>
        <dbReference type="ARBA" id="ARBA00023015"/>
    </source>
</evidence>
<evidence type="ECO:0000313" key="7">
    <source>
        <dbReference type="Proteomes" id="UP000184211"/>
    </source>
</evidence>
<dbReference type="Gene3D" id="1.10.10.10">
    <property type="entry name" value="Winged helix-like DNA-binding domain superfamily/Winged helix DNA-binding domain"/>
    <property type="match status" value="1"/>
</dbReference>
<dbReference type="AlphaFoldDB" id="A0A1M5VYM3"/>
<dbReference type="STRING" id="870908.SAMN04488044_3322"/>
<dbReference type="FunFam" id="1.10.10.10:FF:000001">
    <property type="entry name" value="LysR family transcriptional regulator"/>
    <property type="match status" value="1"/>
</dbReference>
<dbReference type="GO" id="GO:0003700">
    <property type="term" value="F:DNA-binding transcription factor activity"/>
    <property type="evidence" value="ECO:0007669"/>
    <property type="project" value="InterPro"/>
</dbReference>
<dbReference type="EMBL" id="FQWM01000009">
    <property type="protein sequence ID" value="SHH80355.1"/>
    <property type="molecule type" value="Genomic_DNA"/>
</dbReference>
<dbReference type="Pfam" id="PF03466">
    <property type="entry name" value="LysR_substrate"/>
    <property type="match status" value="1"/>
</dbReference>
<dbReference type="RefSeq" id="WP_072794147.1">
    <property type="nucleotide sequence ID" value="NZ_FQWM01000009.1"/>
</dbReference>
<evidence type="ECO:0000256" key="3">
    <source>
        <dbReference type="ARBA" id="ARBA00023125"/>
    </source>
</evidence>
<dbReference type="InterPro" id="IPR036388">
    <property type="entry name" value="WH-like_DNA-bd_sf"/>
</dbReference>
<accession>A0A1M5VYM3</accession>
<dbReference type="Gene3D" id="3.40.190.290">
    <property type="match status" value="1"/>
</dbReference>
<dbReference type="GO" id="GO:0003677">
    <property type="term" value="F:DNA binding"/>
    <property type="evidence" value="ECO:0007669"/>
    <property type="project" value="UniProtKB-KW"/>
</dbReference>
<dbReference type="PROSITE" id="PS50931">
    <property type="entry name" value="HTH_LYSR"/>
    <property type="match status" value="1"/>
</dbReference>
<dbReference type="SUPFAM" id="SSF46785">
    <property type="entry name" value="Winged helix' DNA-binding domain"/>
    <property type="match status" value="1"/>
</dbReference>
<dbReference type="CDD" id="cd08422">
    <property type="entry name" value="PBP2_CrgA_like"/>
    <property type="match status" value="1"/>
</dbReference>
<dbReference type="Pfam" id="PF00126">
    <property type="entry name" value="HTH_1"/>
    <property type="match status" value="1"/>
</dbReference>
<evidence type="ECO:0000259" key="5">
    <source>
        <dbReference type="PROSITE" id="PS50931"/>
    </source>
</evidence>
<keyword evidence="4" id="KW-0804">Transcription</keyword>
<keyword evidence="3" id="KW-0238">DNA-binding</keyword>
<sequence>MKAEGLKEFLSVARTGGFSRAARSIGVSVAHVSRQVARLEGELGVRLLERSTRTVHLTQSGEMLRDRVEPLHQEIEEALAEAAHGTKAMSGRLRVAALAGSFADAVITPTILDISKEFPDLEIQVDYEARQVDLVREGYDVALRSGPLRDSSLVALPLARRQFVAGASPEYLDRHGIPQHPLELTSHRCIGVRGNGWTFEEGETPLNVVISPSLRLNAGPAIAEACRRGMGIAYMANKGFGDLLSTGEIIPILAPFWRREMSVYAVRANRDFVPNRVRLLLDRLSVAAANFEEEEKLFVATLKAKT</sequence>
<keyword evidence="2" id="KW-0805">Transcription regulation</keyword>
<dbReference type="Proteomes" id="UP000184211">
    <property type="component" value="Unassembled WGS sequence"/>
</dbReference>
<reference evidence="7" key="1">
    <citation type="submission" date="2016-11" db="EMBL/GenBank/DDBJ databases">
        <authorList>
            <person name="Varghese N."/>
            <person name="Submissions S."/>
        </authorList>
    </citation>
    <scope>NUCLEOTIDE SEQUENCE [LARGE SCALE GENOMIC DNA]</scope>
    <source>
        <strain evidence="7">DSM 28223</strain>
    </source>
</reference>
<feature type="domain" description="HTH lysR-type" evidence="5">
    <location>
        <begin position="1"/>
        <end position="58"/>
    </location>
</feature>
<evidence type="ECO:0000313" key="6">
    <source>
        <dbReference type="EMBL" id="SHH80355.1"/>
    </source>
</evidence>
<proteinExistence type="inferred from homology"/>
<dbReference type="PANTHER" id="PTHR30537">
    <property type="entry name" value="HTH-TYPE TRANSCRIPTIONAL REGULATOR"/>
    <property type="match status" value="1"/>
</dbReference>
<name>A0A1M5VYM3_9RHOB</name>
<dbReference type="InterPro" id="IPR000847">
    <property type="entry name" value="LysR_HTH_N"/>
</dbReference>
<comment type="similarity">
    <text evidence="1">Belongs to the LysR transcriptional regulatory family.</text>
</comment>
<evidence type="ECO:0000256" key="4">
    <source>
        <dbReference type="ARBA" id="ARBA00023163"/>
    </source>
</evidence>
<evidence type="ECO:0000256" key="1">
    <source>
        <dbReference type="ARBA" id="ARBA00009437"/>
    </source>
</evidence>
<dbReference type="InterPro" id="IPR005119">
    <property type="entry name" value="LysR_subst-bd"/>
</dbReference>
<dbReference type="InterPro" id="IPR036390">
    <property type="entry name" value="WH_DNA-bd_sf"/>
</dbReference>
<dbReference type="InterPro" id="IPR058163">
    <property type="entry name" value="LysR-type_TF_proteobact-type"/>
</dbReference>
<dbReference type="PANTHER" id="PTHR30537:SF5">
    <property type="entry name" value="HTH-TYPE TRANSCRIPTIONAL ACTIVATOR TTDR-RELATED"/>
    <property type="match status" value="1"/>
</dbReference>
<keyword evidence="7" id="KW-1185">Reference proteome</keyword>
<protein>
    <submittedName>
        <fullName evidence="6">Transcriptional regulator, LysR family</fullName>
    </submittedName>
</protein>